<keyword evidence="1" id="KW-1133">Transmembrane helix</keyword>
<name>A0A940NPF1_9BACI</name>
<gene>
    <name evidence="2" type="ORF">J5Y03_08020</name>
</gene>
<feature type="transmembrane region" description="Helical" evidence="1">
    <location>
        <begin position="12"/>
        <end position="30"/>
    </location>
</feature>
<evidence type="ECO:0000313" key="2">
    <source>
        <dbReference type="EMBL" id="MBP0725138.1"/>
    </source>
</evidence>
<evidence type="ECO:0000313" key="3">
    <source>
        <dbReference type="Proteomes" id="UP000682134"/>
    </source>
</evidence>
<evidence type="ECO:0000256" key="1">
    <source>
        <dbReference type="SAM" id="Phobius"/>
    </source>
</evidence>
<protein>
    <submittedName>
        <fullName evidence="2">Uncharacterized protein</fullName>
    </submittedName>
</protein>
<dbReference type="EMBL" id="JAGIYQ010000004">
    <property type="protein sequence ID" value="MBP0725138.1"/>
    <property type="molecule type" value="Genomic_DNA"/>
</dbReference>
<dbReference type="Proteomes" id="UP000682134">
    <property type="component" value="Unassembled WGS sequence"/>
</dbReference>
<proteinExistence type="predicted"/>
<dbReference type="RefSeq" id="WP_209404368.1">
    <property type="nucleotide sequence ID" value="NZ_JAGIYQ010000004.1"/>
</dbReference>
<keyword evidence="3" id="KW-1185">Reference proteome</keyword>
<dbReference type="AlphaFoldDB" id="A0A940NPF1"/>
<keyword evidence="1" id="KW-0472">Membrane</keyword>
<organism evidence="2 3">
    <name type="scientific">Gottfriedia endophytica</name>
    <dbReference type="NCBI Taxonomy" id="2820819"/>
    <lineage>
        <taxon>Bacteria</taxon>
        <taxon>Bacillati</taxon>
        <taxon>Bacillota</taxon>
        <taxon>Bacilli</taxon>
        <taxon>Bacillales</taxon>
        <taxon>Bacillaceae</taxon>
        <taxon>Gottfriedia</taxon>
    </lineage>
</organism>
<keyword evidence="1" id="KW-0812">Transmembrane</keyword>
<reference evidence="2" key="1">
    <citation type="submission" date="2021-04" db="EMBL/GenBank/DDBJ databases">
        <title>Genome seq and assembly of Bacillus sp.</title>
        <authorList>
            <person name="Chhetri G."/>
        </authorList>
    </citation>
    <scope>NUCLEOTIDE SEQUENCE</scope>
    <source>
        <strain evidence="2">RG28</strain>
    </source>
</reference>
<comment type="caution">
    <text evidence="2">The sequence shown here is derived from an EMBL/GenBank/DDBJ whole genome shotgun (WGS) entry which is preliminary data.</text>
</comment>
<accession>A0A940NPF1</accession>
<sequence>MKRNNFGKRSLIFGLAVVIIAVFTFIYSKVSTSKTVTPPATIQLNTQNQEPSSTDLFTIKDNEKNGTLYVIKRQLKNAGNVDISYLSMELMLLEKKQNRMGAFLIVNRLSFGGENISTKQLIQQGFDLSGDKQISLFELSLKPLHLGNLPVNKTKTLFIECEYLKGLPPFNSHNKKATVVVDIKYKY</sequence>